<dbReference type="PROSITE" id="PS50234">
    <property type="entry name" value="VWFA"/>
    <property type="match status" value="1"/>
</dbReference>
<dbReference type="OrthoDB" id="5859227at2759"/>
<dbReference type="HOGENOM" id="CLU_060615_0_0_1"/>
<dbReference type="Pfam" id="PF00092">
    <property type="entry name" value="VWA"/>
    <property type="match status" value="1"/>
</dbReference>
<feature type="domain" description="C-type lectin" evidence="2">
    <location>
        <begin position="237"/>
        <end position="352"/>
    </location>
</feature>
<keyword evidence="5" id="KW-1185">Reference proteome</keyword>
<dbReference type="SUPFAM" id="SSF53300">
    <property type="entry name" value="vWA-like"/>
    <property type="match status" value="1"/>
</dbReference>
<dbReference type="PANTHER" id="PTHR31024:SF6">
    <property type="entry name" value="VWFA DOMAIN-CONTAINING PROTEIN"/>
    <property type="match status" value="1"/>
</dbReference>
<dbReference type="STRING" id="31234.E3MYT0"/>
<dbReference type="eggNOG" id="ENOG502SH29">
    <property type="taxonomic scope" value="Eukaryota"/>
</dbReference>
<dbReference type="PANTHER" id="PTHR31024">
    <property type="entry name" value="C-TYPE LECTIN"/>
    <property type="match status" value="1"/>
</dbReference>
<protein>
    <recommendedName>
        <fullName evidence="6">VWFA domain-containing protein</fullName>
    </recommendedName>
</protein>
<dbReference type="InterPro" id="IPR036465">
    <property type="entry name" value="vWFA_dom_sf"/>
</dbReference>
<dbReference type="Gene3D" id="3.10.100.10">
    <property type="entry name" value="Mannose-Binding Protein A, subunit A"/>
    <property type="match status" value="1"/>
</dbReference>
<dbReference type="SUPFAM" id="SSF56436">
    <property type="entry name" value="C-type lectin-like"/>
    <property type="match status" value="1"/>
</dbReference>
<name>E3MYT0_CAERE</name>
<feature type="chain" id="PRO_5003177670" description="VWFA domain-containing protein" evidence="1">
    <location>
        <begin position="17"/>
        <end position="380"/>
    </location>
</feature>
<dbReference type="EMBL" id="DS268498">
    <property type="protein sequence ID" value="EFP12279.1"/>
    <property type="molecule type" value="Genomic_DNA"/>
</dbReference>
<feature type="signal peptide" evidence="1">
    <location>
        <begin position="1"/>
        <end position="16"/>
    </location>
</feature>
<evidence type="ECO:0000259" key="3">
    <source>
        <dbReference type="PROSITE" id="PS50234"/>
    </source>
</evidence>
<feature type="domain" description="VWFA" evidence="3">
    <location>
        <begin position="37"/>
        <end position="192"/>
    </location>
</feature>
<gene>
    <name evidence="4" type="ORF">CRE_04168</name>
</gene>
<dbReference type="InterPro" id="IPR002035">
    <property type="entry name" value="VWF_A"/>
</dbReference>
<evidence type="ECO:0000259" key="2">
    <source>
        <dbReference type="PROSITE" id="PS50041"/>
    </source>
</evidence>
<evidence type="ECO:0008006" key="6">
    <source>
        <dbReference type="Google" id="ProtNLM"/>
    </source>
</evidence>
<dbReference type="SMART" id="SM00034">
    <property type="entry name" value="CLECT"/>
    <property type="match status" value="1"/>
</dbReference>
<dbReference type="CDD" id="cd00037">
    <property type="entry name" value="CLECT"/>
    <property type="match status" value="1"/>
</dbReference>
<accession>E3MYT0</accession>
<keyword evidence="1" id="KW-0732">Signal</keyword>
<proteinExistence type="predicted"/>
<dbReference type="GO" id="GO:0045087">
    <property type="term" value="P:innate immune response"/>
    <property type="evidence" value="ECO:0007669"/>
    <property type="project" value="TreeGrafter"/>
</dbReference>
<dbReference type="InParanoid" id="E3MYT0"/>
<dbReference type="SMART" id="SM00327">
    <property type="entry name" value="VWA"/>
    <property type="match status" value="1"/>
</dbReference>
<evidence type="ECO:0000313" key="5">
    <source>
        <dbReference type="Proteomes" id="UP000008281"/>
    </source>
</evidence>
<dbReference type="AlphaFoldDB" id="E3MYT0"/>
<dbReference type="PROSITE" id="PS50041">
    <property type="entry name" value="C_TYPE_LECTIN_2"/>
    <property type="match status" value="1"/>
</dbReference>
<dbReference type="Gene3D" id="3.40.50.410">
    <property type="entry name" value="von Willebrand factor, type A domain"/>
    <property type="match status" value="1"/>
</dbReference>
<reference evidence="4" key="1">
    <citation type="submission" date="2007-07" db="EMBL/GenBank/DDBJ databases">
        <title>PCAP assembly of the Caenorhabditis remanei genome.</title>
        <authorList>
            <consortium name="The Caenorhabditis remanei Sequencing Consortium"/>
            <person name="Wilson R.K."/>
        </authorList>
    </citation>
    <scope>NUCLEOTIDE SEQUENCE [LARGE SCALE GENOMIC DNA]</scope>
    <source>
        <strain evidence="4">PB4641</strain>
    </source>
</reference>
<evidence type="ECO:0000313" key="4">
    <source>
        <dbReference type="EMBL" id="EFP12279.1"/>
    </source>
</evidence>
<sequence>MNLHIILLSLVAYADTYSPLSYVDRPCGTDLSNLWLDVVLVVDNSQEMGSQRLHDVTSNILSVFGADTRIGSNSVEPRTTRVGLVTYNSAATLNADLNQFQSFSDLRNGVISFLKVAANTKDSYLATGLAMAAQVLNVQGLRDHYQKVIIVYASKYSGYGDLDPQPIADRLKGSGVKIITVAYGDETVLESLSSPRFGFNSASGYPQIQNALLESNCYCPHTWIQYRTDYSDRSSSPYGVCILPVNLAANWFAAKYQCSNSWNNSHLATEFNQAKHDFIFNVAKDYLRQNPYQYHIGLHYANGDWVWDQPAGQPQVNLQRWSNWQAGFPIGSPASQSGVSNIQNGVTTKWNNVPLYTMTADFFCETYSCDTDNYCDAEKY</sequence>
<dbReference type="InterPro" id="IPR016186">
    <property type="entry name" value="C-type_lectin-like/link_sf"/>
</dbReference>
<dbReference type="InterPro" id="IPR016187">
    <property type="entry name" value="CTDL_fold"/>
</dbReference>
<dbReference type="Proteomes" id="UP000008281">
    <property type="component" value="Unassembled WGS sequence"/>
</dbReference>
<dbReference type="InterPro" id="IPR001304">
    <property type="entry name" value="C-type_lectin-like"/>
</dbReference>
<organism evidence="5">
    <name type="scientific">Caenorhabditis remanei</name>
    <name type="common">Caenorhabditis vulgaris</name>
    <dbReference type="NCBI Taxonomy" id="31234"/>
    <lineage>
        <taxon>Eukaryota</taxon>
        <taxon>Metazoa</taxon>
        <taxon>Ecdysozoa</taxon>
        <taxon>Nematoda</taxon>
        <taxon>Chromadorea</taxon>
        <taxon>Rhabditida</taxon>
        <taxon>Rhabditina</taxon>
        <taxon>Rhabditomorpha</taxon>
        <taxon>Rhabditoidea</taxon>
        <taxon>Rhabditidae</taxon>
        <taxon>Peloderinae</taxon>
        <taxon>Caenorhabditis</taxon>
    </lineage>
</organism>
<evidence type="ECO:0000256" key="1">
    <source>
        <dbReference type="SAM" id="SignalP"/>
    </source>
</evidence>